<dbReference type="UniPathway" id="UPA00344"/>
<evidence type="ECO:0000256" key="1">
    <source>
        <dbReference type="ARBA" id="ARBA00001966"/>
    </source>
</evidence>
<comment type="caution">
    <text evidence="14">The sequence shown here is derived from an EMBL/GenBank/DDBJ whole genome shotgun (WGS) entry which is preliminary data.</text>
</comment>
<dbReference type="OrthoDB" id="9763993at2"/>
<evidence type="ECO:0000256" key="8">
    <source>
        <dbReference type="ARBA" id="ARBA00023014"/>
    </source>
</evidence>
<evidence type="ECO:0000313" key="14">
    <source>
        <dbReference type="EMBL" id="PPA73495.1"/>
    </source>
</evidence>
<dbReference type="RefSeq" id="WP_104145321.1">
    <property type="nucleotide sequence ID" value="NZ_PREU01000014.1"/>
</dbReference>
<dbReference type="GO" id="GO:0061798">
    <property type="term" value="F:GTP 3',8'-cyclase activity"/>
    <property type="evidence" value="ECO:0007669"/>
    <property type="project" value="UniProtKB-EC"/>
</dbReference>
<dbReference type="InterPro" id="IPR010505">
    <property type="entry name" value="MoaA_twitch"/>
</dbReference>
<dbReference type="SFLD" id="SFLDG01067">
    <property type="entry name" value="SPASM/twitch_domain_containing"/>
    <property type="match status" value="1"/>
</dbReference>
<keyword evidence="3" id="KW-0004">4Fe-4S</keyword>
<protein>
    <recommendedName>
        <fullName evidence="2">GTP 3',8-cyclase</fullName>
        <ecNumber evidence="2">4.1.99.22</ecNumber>
    </recommendedName>
</protein>
<dbReference type="SFLD" id="SFLDG01386">
    <property type="entry name" value="main_SPASM_domain-containing"/>
    <property type="match status" value="1"/>
</dbReference>
<dbReference type="EC" id="4.1.99.22" evidence="2"/>
<dbReference type="CDD" id="cd01335">
    <property type="entry name" value="Radical_SAM"/>
    <property type="match status" value="1"/>
</dbReference>
<dbReference type="Pfam" id="PF04055">
    <property type="entry name" value="Radical_SAM"/>
    <property type="match status" value="1"/>
</dbReference>
<dbReference type="PROSITE" id="PS01305">
    <property type="entry name" value="MOAA_NIFB_PQQE"/>
    <property type="match status" value="1"/>
</dbReference>
<dbReference type="InterPro" id="IPR013785">
    <property type="entry name" value="Aldolase_TIM"/>
</dbReference>
<organism evidence="14 15">
    <name type="scientific">Achromobacter spanius</name>
    <dbReference type="NCBI Taxonomy" id="217203"/>
    <lineage>
        <taxon>Bacteria</taxon>
        <taxon>Pseudomonadati</taxon>
        <taxon>Pseudomonadota</taxon>
        <taxon>Betaproteobacteria</taxon>
        <taxon>Burkholderiales</taxon>
        <taxon>Alcaligenaceae</taxon>
        <taxon>Achromobacter</taxon>
    </lineage>
</organism>
<gene>
    <name evidence="14" type="ORF">C4E15_24450</name>
</gene>
<dbReference type="AlphaFoldDB" id="A0A2S5GKS5"/>
<dbReference type="PANTHER" id="PTHR22960">
    <property type="entry name" value="MOLYBDOPTERIN COFACTOR SYNTHESIS PROTEIN A"/>
    <property type="match status" value="1"/>
</dbReference>
<dbReference type="InterPro" id="IPR050105">
    <property type="entry name" value="MoCo_biosynth_MoaA/MoaC"/>
</dbReference>
<keyword evidence="7" id="KW-0408">Iron</keyword>
<sequence>MDGPAAARDFCALTDGYGRRIDYLRVSVTDRCDLRCSYCLPKDFKGFETPANWLTHAEMARVISLFVALGVGKVRLTGGEPLLRRGVADLAGAVAAMPGVTDLSVSTNGTQLARHARALRAAGVTRLNVSLDTLDADAFNQITGRDCLADVLAGLGAARDAGFAPIKLNSVVHAATPQADVRRLLDYAISQGFVLRLIEPMPMGTCGQGMRHTDLNALGATLAAEAGLVPAMPAAGRPLGQGTGTHAGSGFGSGFGLGFGAGSGPARYWTAGHGAPVLGVITPMSRHFCAACNRVRLGVDGTLYLCLGQEDQVPLGRMLRAGATDAALTRAILAGIAAKPERHDFLAQPDRIVRFMAQTGG</sequence>
<dbReference type="GO" id="GO:0061799">
    <property type="term" value="F:cyclic pyranopterin monophosphate synthase activity"/>
    <property type="evidence" value="ECO:0007669"/>
    <property type="project" value="TreeGrafter"/>
</dbReference>
<dbReference type="InterPro" id="IPR006638">
    <property type="entry name" value="Elp3/MiaA/NifB-like_rSAM"/>
</dbReference>
<dbReference type="GO" id="GO:0046872">
    <property type="term" value="F:metal ion binding"/>
    <property type="evidence" value="ECO:0007669"/>
    <property type="project" value="UniProtKB-KW"/>
</dbReference>
<evidence type="ECO:0000256" key="4">
    <source>
        <dbReference type="ARBA" id="ARBA00022691"/>
    </source>
</evidence>
<dbReference type="InterPro" id="IPR040064">
    <property type="entry name" value="MoaA-like"/>
</dbReference>
<dbReference type="GO" id="GO:0051539">
    <property type="term" value="F:4 iron, 4 sulfur cluster binding"/>
    <property type="evidence" value="ECO:0007669"/>
    <property type="project" value="UniProtKB-KW"/>
</dbReference>
<evidence type="ECO:0000256" key="12">
    <source>
        <dbReference type="ARBA" id="ARBA00048697"/>
    </source>
</evidence>
<evidence type="ECO:0000256" key="5">
    <source>
        <dbReference type="ARBA" id="ARBA00022723"/>
    </source>
</evidence>
<keyword evidence="9" id="KW-0342">GTP-binding</keyword>
<dbReference type="InterPro" id="IPR000385">
    <property type="entry name" value="MoaA_NifB_PqqE_Fe-S-bd_CS"/>
</dbReference>
<keyword evidence="8" id="KW-0411">Iron-sulfur</keyword>
<evidence type="ECO:0000256" key="10">
    <source>
        <dbReference type="ARBA" id="ARBA00023150"/>
    </source>
</evidence>
<dbReference type="CDD" id="cd21117">
    <property type="entry name" value="Twitch_MoaA"/>
    <property type="match status" value="1"/>
</dbReference>
<dbReference type="SMART" id="SM00729">
    <property type="entry name" value="Elp3"/>
    <property type="match status" value="1"/>
</dbReference>
<reference evidence="14 15" key="1">
    <citation type="submission" date="2018-02" db="EMBL/GenBank/DDBJ databases">
        <title>Draft Genome of Achromobacter spanius stain 6.</title>
        <authorList>
            <person name="Gunasekera T.S."/>
            <person name="Radwan O."/>
            <person name="Ruiz O.N."/>
        </authorList>
    </citation>
    <scope>NUCLEOTIDE SEQUENCE [LARGE SCALE GENOMIC DNA]</scope>
    <source>
        <strain evidence="14 15">6</strain>
    </source>
</reference>
<name>A0A2S5GKS5_9BURK</name>
<feature type="domain" description="Radical SAM core" evidence="13">
    <location>
        <begin position="16"/>
        <end position="239"/>
    </location>
</feature>
<dbReference type="PROSITE" id="PS51918">
    <property type="entry name" value="RADICAL_SAM"/>
    <property type="match status" value="1"/>
</dbReference>
<keyword evidence="4" id="KW-0949">S-adenosyl-L-methionine</keyword>
<dbReference type="GO" id="GO:0006777">
    <property type="term" value="P:Mo-molybdopterin cofactor biosynthetic process"/>
    <property type="evidence" value="ECO:0007669"/>
    <property type="project" value="UniProtKB-KW"/>
</dbReference>
<dbReference type="SUPFAM" id="SSF102114">
    <property type="entry name" value="Radical SAM enzymes"/>
    <property type="match status" value="1"/>
</dbReference>
<dbReference type="Pfam" id="PF06463">
    <property type="entry name" value="Mob_synth_C"/>
    <property type="match status" value="1"/>
</dbReference>
<keyword evidence="10" id="KW-0501">Molybdenum cofactor biosynthesis</keyword>
<accession>A0A2S5GKS5</accession>
<keyword evidence="11" id="KW-0456">Lyase</keyword>
<dbReference type="InterPro" id="IPR058240">
    <property type="entry name" value="rSAM_sf"/>
</dbReference>
<evidence type="ECO:0000256" key="6">
    <source>
        <dbReference type="ARBA" id="ARBA00022741"/>
    </source>
</evidence>
<dbReference type="EMBL" id="PREU01000014">
    <property type="protein sequence ID" value="PPA73495.1"/>
    <property type="molecule type" value="Genomic_DNA"/>
</dbReference>
<dbReference type="GO" id="GO:0005525">
    <property type="term" value="F:GTP binding"/>
    <property type="evidence" value="ECO:0007669"/>
    <property type="project" value="UniProtKB-KW"/>
</dbReference>
<proteinExistence type="predicted"/>
<evidence type="ECO:0000313" key="15">
    <source>
        <dbReference type="Proteomes" id="UP000239990"/>
    </source>
</evidence>
<dbReference type="InterPro" id="IPR007197">
    <property type="entry name" value="rSAM"/>
</dbReference>
<evidence type="ECO:0000256" key="11">
    <source>
        <dbReference type="ARBA" id="ARBA00023239"/>
    </source>
</evidence>
<evidence type="ECO:0000256" key="9">
    <source>
        <dbReference type="ARBA" id="ARBA00023134"/>
    </source>
</evidence>
<dbReference type="Proteomes" id="UP000239990">
    <property type="component" value="Unassembled WGS sequence"/>
</dbReference>
<keyword evidence="6" id="KW-0547">Nucleotide-binding</keyword>
<dbReference type="PANTHER" id="PTHR22960:SF0">
    <property type="entry name" value="MOLYBDENUM COFACTOR BIOSYNTHESIS PROTEIN 1"/>
    <property type="match status" value="1"/>
</dbReference>
<evidence type="ECO:0000259" key="13">
    <source>
        <dbReference type="PROSITE" id="PS51918"/>
    </source>
</evidence>
<keyword evidence="5" id="KW-0479">Metal-binding</keyword>
<evidence type="ECO:0000256" key="2">
    <source>
        <dbReference type="ARBA" id="ARBA00012167"/>
    </source>
</evidence>
<comment type="cofactor">
    <cofactor evidence="1">
        <name>[4Fe-4S] cluster</name>
        <dbReference type="ChEBI" id="CHEBI:49883"/>
    </cofactor>
</comment>
<dbReference type="SFLD" id="SFLDG01383">
    <property type="entry name" value="cyclic_pyranopterin_phosphate"/>
    <property type="match status" value="1"/>
</dbReference>
<evidence type="ECO:0000256" key="3">
    <source>
        <dbReference type="ARBA" id="ARBA00022485"/>
    </source>
</evidence>
<comment type="catalytic activity">
    <reaction evidence="12">
        <text>GTP + AH2 + S-adenosyl-L-methionine = (8S)-3',8-cyclo-7,8-dihydroguanosine 5'-triphosphate + 5'-deoxyadenosine + L-methionine + A + H(+)</text>
        <dbReference type="Rhea" id="RHEA:49576"/>
        <dbReference type="ChEBI" id="CHEBI:13193"/>
        <dbReference type="ChEBI" id="CHEBI:15378"/>
        <dbReference type="ChEBI" id="CHEBI:17319"/>
        <dbReference type="ChEBI" id="CHEBI:17499"/>
        <dbReference type="ChEBI" id="CHEBI:37565"/>
        <dbReference type="ChEBI" id="CHEBI:57844"/>
        <dbReference type="ChEBI" id="CHEBI:59789"/>
        <dbReference type="ChEBI" id="CHEBI:131766"/>
        <dbReference type="EC" id="4.1.99.22"/>
    </reaction>
</comment>
<dbReference type="SFLD" id="SFLDS00029">
    <property type="entry name" value="Radical_SAM"/>
    <property type="match status" value="1"/>
</dbReference>
<dbReference type="Gene3D" id="3.20.20.70">
    <property type="entry name" value="Aldolase class I"/>
    <property type="match status" value="1"/>
</dbReference>
<evidence type="ECO:0000256" key="7">
    <source>
        <dbReference type="ARBA" id="ARBA00023004"/>
    </source>
</evidence>